<reference evidence="12 13" key="1">
    <citation type="submission" date="2016-10" db="EMBL/GenBank/DDBJ databases">
        <authorList>
            <person name="de Groot N.N."/>
        </authorList>
    </citation>
    <scope>NUCLEOTIDE SEQUENCE [LARGE SCALE GENOMIC DNA]</scope>
    <source>
        <strain evidence="12 13">U95</strain>
    </source>
</reference>
<evidence type="ECO:0000256" key="3">
    <source>
        <dbReference type="ARBA" id="ARBA00012954"/>
    </source>
</evidence>
<dbReference type="EC" id="1.1.1.22" evidence="3 7"/>
<feature type="binding site" evidence="9">
    <location>
        <position position="306"/>
    </location>
    <ligand>
        <name>substrate</name>
    </ligand>
</feature>
<comment type="pathway">
    <text evidence="1">Nucleotide-sugar biosynthesis; UDP-alpha-D-glucuronate biosynthesis; UDP-alpha-D-glucuronate from UDP-alpha-D-glucose: step 1/1.</text>
</comment>
<dbReference type="PANTHER" id="PTHR43750:SF2">
    <property type="entry name" value="UDP-GLUCOSE 6-DEHYDROGENASE"/>
    <property type="match status" value="1"/>
</dbReference>
<evidence type="ECO:0000256" key="7">
    <source>
        <dbReference type="PIRNR" id="PIRNR000124"/>
    </source>
</evidence>
<evidence type="ECO:0000256" key="10">
    <source>
        <dbReference type="PIRSR" id="PIRSR500134-3"/>
    </source>
</evidence>
<feature type="binding site" evidence="10">
    <location>
        <position position="83"/>
    </location>
    <ligand>
        <name>NAD(+)</name>
        <dbReference type="ChEBI" id="CHEBI:57540"/>
    </ligand>
</feature>
<evidence type="ECO:0000256" key="8">
    <source>
        <dbReference type="PIRSR" id="PIRSR500134-1"/>
    </source>
</evidence>
<dbReference type="GO" id="GO:0051287">
    <property type="term" value="F:NAD binding"/>
    <property type="evidence" value="ECO:0007669"/>
    <property type="project" value="InterPro"/>
</dbReference>
<sequence>MKIAVAGLGYVGLSNAVLLAQYHTVTAVDVSSDRVQMVNDRICPIVDAELEGFMANRSLDLAATTDAEVAFGDAEFVIVATPTNYDPKSNYFDTTSVESVIANVTRINPDATIVVKSTIPVGFVREVRARFETENVIFSPEFLREGRALYDNLHPSRIIVGERSARAEVFANLLLEGAVKKDVELLYTDLDEAEAIKLFANTYLAMRVAFFNELDSYAMAGGMDSRQIIEGVSLDPRIGTHYNNPSFGYGGYCLPKDTKQLLANYSHVPQNLIRAIVDANRTRKDYLADQILMTGARTVGIYRLVMKAGSDNFRQSSIQGIMKRLKAKGVEVMVFEPVLEGEDFFRSRVVRDLQYFKDNCDLIVANRLTDELKDVEEKIFTRDLFGGDS</sequence>
<dbReference type="EMBL" id="FMWG01000013">
    <property type="protein sequence ID" value="SCZ71982.1"/>
    <property type="molecule type" value="Genomic_DNA"/>
</dbReference>
<dbReference type="Proteomes" id="UP000198767">
    <property type="component" value="Unassembled WGS sequence"/>
</dbReference>
<dbReference type="SUPFAM" id="SSF48179">
    <property type="entry name" value="6-phosphogluconate dehydrogenase C-terminal domain-like"/>
    <property type="match status" value="1"/>
</dbReference>
<feature type="binding site" evidence="10">
    <location>
        <position position="29"/>
    </location>
    <ligand>
        <name>NAD(+)</name>
        <dbReference type="ChEBI" id="CHEBI:57540"/>
    </ligand>
</feature>
<feature type="binding site" evidence="10">
    <location>
        <position position="314"/>
    </location>
    <ligand>
        <name>NAD(+)</name>
        <dbReference type="ChEBI" id="CHEBI:57540"/>
    </ligand>
</feature>
<feature type="binding site" evidence="9">
    <location>
        <begin position="142"/>
        <end position="145"/>
    </location>
    <ligand>
        <name>substrate</name>
    </ligand>
</feature>
<accession>A0A1G5RD04</accession>
<dbReference type="GO" id="GO:0000271">
    <property type="term" value="P:polysaccharide biosynthetic process"/>
    <property type="evidence" value="ECO:0007669"/>
    <property type="project" value="InterPro"/>
</dbReference>
<dbReference type="PANTHER" id="PTHR43750">
    <property type="entry name" value="UDP-GLUCOSE 6-DEHYDROGENASE TUAD"/>
    <property type="match status" value="1"/>
</dbReference>
<feature type="binding site" evidence="9">
    <location>
        <begin position="242"/>
        <end position="246"/>
    </location>
    <ligand>
        <name>substrate</name>
    </ligand>
</feature>
<feature type="binding site" evidence="10">
    <location>
        <position position="145"/>
    </location>
    <ligand>
        <name>NAD(+)</name>
        <dbReference type="ChEBI" id="CHEBI:57540"/>
    </ligand>
</feature>
<dbReference type="SUPFAM" id="SSF52413">
    <property type="entry name" value="UDP-glucose/GDP-mannose dehydrogenase C-terminal domain"/>
    <property type="match status" value="1"/>
</dbReference>
<dbReference type="Pfam" id="PF03720">
    <property type="entry name" value="UDPG_MGDP_dh_C"/>
    <property type="match status" value="1"/>
</dbReference>
<dbReference type="Gene3D" id="1.10.1040.10">
    <property type="entry name" value="N-(1-d-carboxylethyl)-l-norvaline Dehydrogenase, domain 2"/>
    <property type="match status" value="1"/>
</dbReference>
<dbReference type="PIRSF" id="PIRSF000124">
    <property type="entry name" value="UDPglc_GDPman_dh"/>
    <property type="match status" value="1"/>
</dbReference>
<feature type="binding site" evidence="10">
    <location>
        <position position="256"/>
    </location>
    <ligand>
        <name>NAD(+)</name>
        <dbReference type="ChEBI" id="CHEBI:57540"/>
    </ligand>
</feature>
<evidence type="ECO:0000256" key="4">
    <source>
        <dbReference type="ARBA" id="ARBA00023002"/>
    </source>
</evidence>
<comment type="similarity">
    <text evidence="2 7">Belongs to the UDP-glucose/GDP-mannose dehydrogenase family.</text>
</comment>
<organism evidence="12 13">
    <name type="scientific">Epibacterium ulvae</name>
    <dbReference type="NCBI Taxonomy" id="1156985"/>
    <lineage>
        <taxon>Bacteria</taxon>
        <taxon>Pseudomonadati</taxon>
        <taxon>Pseudomonadota</taxon>
        <taxon>Alphaproteobacteria</taxon>
        <taxon>Rhodobacterales</taxon>
        <taxon>Roseobacteraceae</taxon>
        <taxon>Epibacterium</taxon>
    </lineage>
</organism>
<dbReference type="InterPro" id="IPR036291">
    <property type="entry name" value="NAD(P)-bd_dom_sf"/>
</dbReference>
<dbReference type="InterPro" id="IPR008927">
    <property type="entry name" value="6-PGluconate_DH-like_C_sf"/>
</dbReference>
<dbReference type="RefSeq" id="WP_090220836.1">
    <property type="nucleotide sequence ID" value="NZ_FMWG01000013.1"/>
</dbReference>
<dbReference type="SUPFAM" id="SSF51735">
    <property type="entry name" value="NAD(P)-binding Rossmann-fold domains"/>
    <property type="match status" value="1"/>
</dbReference>
<dbReference type="InterPro" id="IPR014027">
    <property type="entry name" value="UDP-Glc/GDP-Man_DH_C"/>
</dbReference>
<feature type="binding site" evidence="10">
    <location>
        <position position="118"/>
    </location>
    <ligand>
        <name>NAD(+)</name>
        <dbReference type="ChEBI" id="CHEBI:57540"/>
    </ligand>
</feature>
<evidence type="ECO:0000256" key="1">
    <source>
        <dbReference type="ARBA" id="ARBA00004701"/>
    </source>
</evidence>
<evidence type="ECO:0000313" key="12">
    <source>
        <dbReference type="EMBL" id="SCZ71982.1"/>
    </source>
</evidence>
<protein>
    <recommendedName>
        <fullName evidence="3 7">UDP-glucose 6-dehydrogenase</fullName>
        <ecNumber evidence="3 7">1.1.1.22</ecNumber>
    </recommendedName>
</protein>
<keyword evidence="4 7" id="KW-0560">Oxidoreductase</keyword>
<comment type="catalytic activity">
    <reaction evidence="6 7">
        <text>UDP-alpha-D-glucose + 2 NAD(+) + H2O = UDP-alpha-D-glucuronate + 2 NADH + 3 H(+)</text>
        <dbReference type="Rhea" id="RHEA:23596"/>
        <dbReference type="ChEBI" id="CHEBI:15377"/>
        <dbReference type="ChEBI" id="CHEBI:15378"/>
        <dbReference type="ChEBI" id="CHEBI:57540"/>
        <dbReference type="ChEBI" id="CHEBI:57945"/>
        <dbReference type="ChEBI" id="CHEBI:58052"/>
        <dbReference type="ChEBI" id="CHEBI:58885"/>
        <dbReference type="EC" id="1.1.1.22"/>
    </reaction>
</comment>
<dbReference type="OrthoDB" id="9803238at2"/>
<dbReference type="InterPro" id="IPR036220">
    <property type="entry name" value="UDP-Glc/GDP-Man_DH_C_sf"/>
</dbReference>
<dbReference type="AlphaFoldDB" id="A0A1G5RD04"/>
<dbReference type="NCBIfam" id="TIGR03026">
    <property type="entry name" value="NDP-sugDHase"/>
    <property type="match status" value="1"/>
</dbReference>
<evidence type="ECO:0000256" key="5">
    <source>
        <dbReference type="ARBA" id="ARBA00023027"/>
    </source>
</evidence>
<evidence type="ECO:0000313" key="13">
    <source>
        <dbReference type="Proteomes" id="UP000198767"/>
    </source>
</evidence>
<dbReference type="InterPro" id="IPR017476">
    <property type="entry name" value="UDP-Glc/GDP-Man"/>
</dbReference>
<evidence type="ECO:0000256" key="6">
    <source>
        <dbReference type="ARBA" id="ARBA00047473"/>
    </source>
</evidence>
<feature type="active site" description="Nucleophile" evidence="8">
    <location>
        <position position="253"/>
    </location>
</feature>
<dbReference type="InterPro" id="IPR013328">
    <property type="entry name" value="6PGD_dom2"/>
</dbReference>
<dbReference type="Pfam" id="PF00984">
    <property type="entry name" value="UDPG_MGDP_dh"/>
    <property type="match status" value="1"/>
</dbReference>
<dbReference type="GO" id="GO:0003979">
    <property type="term" value="F:UDP-glucose 6-dehydrogenase activity"/>
    <property type="evidence" value="ECO:0007669"/>
    <property type="project" value="UniProtKB-EC"/>
</dbReference>
<feature type="binding site" evidence="10">
    <location>
        <position position="34"/>
    </location>
    <ligand>
        <name>NAD(+)</name>
        <dbReference type="ChEBI" id="CHEBI:57540"/>
    </ligand>
</feature>
<feature type="binding site" evidence="9">
    <location>
        <position position="197"/>
    </location>
    <ligand>
        <name>substrate</name>
    </ligand>
</feature>
<dbReference type="InterPro" id="IPR028357">
    <property type="entry name" value="UDPglc_DH_bac"/>
</dbReference>
<feature type="domain" description="UDP-glucose/GDP-mannose dehydrogenase C-terminal" evidence="11">
    <location>
        <begin position="300"/>
        <end position="387"/>
    </location>
</feature>
<dbReference type="GO" id="GO:0006065">
    <property type="term" value="P:UDP-glucuronate biosynthetic process"/>
    <property type="evidence" value="ECO:0007669"/>
    <property type="project" value="UniProtKB-UniPathway"/>
</dbReference>
<proteinExistence type="inferred from homology"/>
<dbReference type="Gene3D" id="3.40.50.720">
    <property type="entry name" value="NAD(P)-binding Rossmann-like Domain"/>
    <property type="match status" value="2"/>
</dbReference>
<keyword evidence="13" id="KW-1185">Reference proteome</keyword>
<dbReference type="STRING" id="1156985.SAMN04488118_11360"/>
<gene>
    <name evidence="12" type="ORF">SAMN04488118_11360</name>
</gene>
<dbReference type="InterPro" id="IPR001732">
    <property type="entry name" value="UDP-Glc/GDP-Man_DH_N"/>
</dbReference>
<dbReference type="PIRSF" id="PIRSF500134">
    <property type="entry name" value="UDPglc_DH_bac"/>
    <property type="match status" value="1"/>
</dbReference>
<dbReference type="Pfam" id="PF03721">
    <property type="entry name" value="UDPG_MGDP_dh_N"/>
    <property type="match status" value="1"/>
</dbReference>
<name>A0A1G5RD04_9RHOB</name>
<evidence type="ECO:0000256" key="2">
    <source>
        <dbReference type="ARBA" id="ARBA00006601"/>
    </source>
</evidence>
<dbReference type="InterPro" id="IPR014026">
    <property type="entry name" value="UDP-Glc/GDP-Man_DH_dimer"/>
</dbReference>
<keyword evidence="5 7" id="KW-0520">NAD</keyword>
<feature type="binding site" evidence="9">
    <location>
        <position position="250"/>
    </location>
    <ligand>
        <name>substrate</name>
    </ligand>
</feature>
<dbReference type="UniPathway" id="UPA00038">
    <property type="reaction ID" value="UER00491"/>
</dbReference>
<evidence type="ECO:0000256" key="9">
    <source>
        <dbReference type="PIRSR" id="PIRSR500134-2"/>
    </source>
</evidence>
<feature type="binding site" evidence="9">
    <location>
        <position position="307"/>
    </location>
    <ligand>
        <name>substrate</name>
    </ligand>
</feature>
<evidence type="ECO:0000259" key="11">
    <source>
        <dbReference type="SMART" id="SM00984"/>
    </source>
</evidence>
<dbReference type="SMART" id="SM00984">
    <property type="entry name" value="UDPG_MGDP_dh_C"/>
    <property type="match status" value="1"/>
</dbReference>